<dbReference type="RefSeq" id="WP_203842005.1">
    <property type="nucleotide sequence ID" value="NZ_BAAATV010000015.1"/>
</dbReference>
<evidence type="ECO:0000256" key="1">
    <source>
        <dbReference type="SAM" id="Phobius"/>
    </source>
</evidence>
<evidence type="ECO:0000313" key="3">
    <source>
        <dbReference type="Proteomes" id="UP000603200"/>
    </source>
</evidence>
<protein>
    <submittedName>
        <fullName evidence="2">Uncharacterized protein</fullName>
    </submittedName>
</protein>
<evidence type="ECO:0000313" key="2">
    <source>
        <dbReference type="EMBL" id="GIE25030.1"/>
    </source>
</evidence>
<organism evidence="2 3">
    <name type="scientific">Winogradskya humida</name>
    <dbReference type="NCBI Taxonomy" id="113566"/>
    <lineage>
        <taxon>Bacteria</taxon>
        <taxon>Bacillati</taxon>
        <taxon>Actinomycetota</taxon>
        <taxon>Actinomycetes</taxon>
        <taxon>Micromonosporales</taxon>
        <taxon>Micromonosporaceae</taxon>
        <taxon>Winogradskya</taxon>
    </lineage>
</organism>
<comment type="caution">
    <text evidence="2">The sequence shown here is derived from an EMBL/GenBank/DDBJ whole genome shotgun (WGS) entry which is preliminary data.</text>
</comment>
<name>A0ABQ4A2E4_9ACTN</name>
<proteinExistence type="predicted"/>
<dbReference type="Proteomes" id="UP000603200">
    <property type="component" value="Unassembled WGS sequence"/>
</dbReference>
<gene>
    <name evidence="2" type="ORF">Ahu01nite_081320</name>
</gene>
<accession>A0ABQ4A2E4</accession>
<feature type="transmembrane region" description="Helical" evidence="1">
    <location>
        <begin position="38"/>
        <end position="59"/>
    </location>
</feature>
<keyword evidence="1" id="KW-1133">Transmembrane helix</keyword>
<keyword evidence="1" id="KW-0472">Membrane</keyword>
<reference evidence="2 3" key="1">
    <citation type="submission" date="2021-01" db="EMBL/GenBank/DDBJ databases">
        <title>Whole genome shotgun sequence of Actinoplanes humidus NBRC 14915.</title>
        <authorList>
            <person name="Komaki H."/>
            <person name="Tamura T."/>
        </authorList>
    </citation>
    <scope>NUCLEOTIDE SEQUENCE [LARGE SCALE GENOMIC DNA]</scope>
    <source>
        <strain evidence="2 3">NBRC 14915</strain>
    </source>
</reference>
<keyword evidence="3" id="KW-1185">Reference proteome</keyword>
<keyword evidence="1" id="KW-0812">Transmembrane</keyword>
<sequence>MNDPIDDLLTDAGRQWRAAQPDPPEPDTARWTQHNRRWLPVLAAAAATLIAAGSVVLLVNRPDNAGPVVADALVVHDGDIVEASGTVLSLPGEPVRFCAPAPVALGGGGGPEAGCPFYVPVTGVDLDALTYTPLARKAKLPGSAHLVGVWRAGTLTVTEQGPSTPETPAVPMTPDEPPCPAPAGGWKADPGDRTELYNYVDEQHPDQFRPLWVAHPGGAEVLVVEVVTGNAAQARRELEKHYTGNLCVVATPGRPSIADQRKLTETVGEAVGDLMEDHTNGIYAAATGDTVRPELVILTPQLYAKFADIGFTSLVPEPWLRPIRKSP</sequence>
<dbReference type="EMBL" id="BOMN01000115">
    <property type="protein sequence ID" value="GIE25030.1"/>
    <property type="molecule type" value="Genomic_DNA"/>
</dbReference>